<dbReference type="CDD" id="cd06225">
    <property type="entry name" value="HAMP"/>
    <property type="match status" value="1"/>
</dbReference>
<evidence type="ECO:0000313" key="10">
    <source>
        <dbReference type="Proteomes" id="UP000553776"/>
    </source>
</evidence>
<keyword evidence="10" id="KW-1185">Reference proteome</keyword>
<dbReference type="SMART" id="SM00304">
    <property type="entry name" value="HAMP"/>
    <property type="match status" value="1"/>
</dbReference>
<keyword evidence="3" id="KW-0597">Phosphoprotein</keyword>
<keyword evidence="7" id="KW-1133">Transmembrane helix</keyword>
<dbReference type="PROSITE" id="PS50885">
    <property type="entry name" value="HAMP"/>
    <property type="match status" value="1"/>
</dbReference>
<feature type="transmembrane region" description="Helical" evidence="7">
    <location>
        <begin position="303"/>
        <end position="326"/>
    </location>
</feature>
<dbReference type="Pfam" id="PF00672">
    <property type="entry name" value="HAMP"/>
    <property type="match status" value="1"/>
</dbReference>
<dbReference type="InterPro" id="IPR003660">
    <property type="entry name" value="HAMP_dom"/>
</dbReference>
<dbReference type="EMBL" id="JACJVR010000129">
    <property type="protein sequence ID" value="MBB6695529.1"/>
    <property type="molecule type" value="Genomic_DNA"/>
</dbReference>
<dbReference type="Gene3D" id="6.10.340.10">
    <property type="match status" value="1"/>
</dbReference>
<evidence type="ECO:0000256" key="3">
    <source>
        <dbReference type="ARBA" id="ARBA00022553"/>
    </source>
</evidence>
<accession>A0A841U6Q6</accession>
<dbReference type="InterPro" id="IPR036890">
    <property type="entry name" value="HATPase_C_sf"/>
</dbReference>
<dbReference type="SUPFAM" id="SSF158472">
    <property type="entry name" value="HAMP domain-like"/>
    <property type="match status" value="1"/>
</dbReference>
<proteinExistence type="predicted"/>
<dbReference type="SUPFAM" id="SSF55874">
    <property type="entry name" value="ATPase domain of HSP90 chaperone/DNA topoisomerase II/histidine kinase"/>
    <property type="match status" value="1"/>
</dbReference>
<keyword evidence="5 9" id="KW-0418">Kinase</keyword>
<dbReference type="InterPro" id="IPR010559">
    <property type="entry name" value="Sig_transdc_His_kin_internal"/>
</dbReference>
<evidence type="ECO:0000256" key="7">
    <source>
        <dbReference type="SAM" id="Phobius"/>
    </source>
</evidence>
<feature type="domain" description="HAMP" evidence="8">
    <location>
        <begin position="323"/>
        <end position="376"/>
    </location>
</feature>
<dbReference type="RefSeq" id="WP_185139481.1">
    <property type="nucleotide sequence ID" value="NZ_JACJVR010000129.1"/>
</dbReference>
<comment type="subcellular location">
    <subcellularLocation>
        <location evidence="1">Cell membrane</location>
        <topology evidence="1">Multi-pass membrane protein</topology>
    </subcellularLocation>
</comment>
<dbReference type="InterPro" id="IPR003594">
    <property type="entry name" value="HATPase_dom"/>
</dbReference>
<keyword evidence="7" id="KW-0812">Transmembrane</keyword>
<dbReference type="Proteomes" id="UP000553776">
    <property type="component" value="Unassembled WGS sequence"/>
</dbReference>
<dbReference type="PANTHER" id="PTHR34220:SF7">
    <property type="entry name" value="SENSOR HISTIDINE KINASE YPDA"/>
    <property type="match status" value="1"/>
</dbReference>
<name>A0A841U6Q6_9BACL</name>
<comment type="caution">
    <text evidence="9">The sequence shown here is derived from an EMBL/GenBank/DDBJ whole genome shotgun (WGS) entry which is preliminary data.</text>
</comment>
<dbReference type="Pfam" id="PF06580">
    <property type="entry name" value="His_kinase"/>
    <property type="match status" value="1"/>
</dbReference>
<evidence type="ECO:0000256" key="2">
    <source>
        <dbReference type="ARBA" id="ARBA00022475"/>
    </source>
</evidence>
<evidence type="ECO:0000256" key="4">
    <source>
        <dbReference type="ARBA" id="ARBA00022679"/>
    </source>
</evidence>
<evidence type="ECO:0000313" key="9">
    <source>
        <dbReference type="EMBL" id="MBB6695529.1"/>
    </source>
</evidence>
<dbReference type="AlphaFoldDB" id="A0A841U6Q6"/>
<dbReference type="PANTHER" id="PTHR34220">
    <property type="entry name" value="SENSOR HISTIDINE KINASE YPDA"/>
    <property type="match status" value="1"/>
</dbReference>
<dbReference type="InterPro" id="IPR050640">
    <property type="entry name" value="Bact_2-comp_sensor_kinase"/>
</dbReference>
<reference evidence="9 10" key="1">
    <citation type="submission" date="2020-08" db="EMBL/GenBank/DDBJ databases">
        <title>Cohnella phylogeny.</title>
        <authorList>
            <person name="Dunlap C."/>
        </authorList>
    </citation>
    <scope>NUCLEOTIDE SEQUENCE [LARGE SCALE GENOMIC DNA]</scope>
    <source>
        <strain evidence="9 10">DSM 25239</strain>
    </source>
</reference>
<protein>
    <submittedName>
        <fullName evidence="9">Histidine kinase</fullName>
    </submittedName>
</protein>
<evidence type="ECO:0000256" key="6">
    <source>
        <dbReference type="ARBA" id="ARBA00023136"/>
    </source>
</evidence>
<evidence type="ECO:0000256" key="5">
    <source>
        <dbReference type="ARBA" id="ARBA00022777"/>
    </source>
</evidence>
<dbReference type="GO" id="GO:0005886">
    <property type="term" value="C:plasma membrane"/>
    <property type="evidence" value="ECO:0007669"/>
    <property type="project" value="UniProtKB-SubCell"/>
</dbReference>
<keyword evidence="6 7" id="KW-0472">Membrane</keyword>
<dbReference type="GO" id="GO:0000155">
    <property type="term" value="F:phosphorelay sensor kinase activity"/>
    <property type="evidence" value="ECO:0007669"/>
    <property type="project" value="InterPro"/>
</dbReference>
<dbReference type="Pfam" id="PF02518">
    <property type="entry name" value="HATPase_c"/>
    <property type="match status" value="1"/>
</dbReference>
<evidence type="ECO:0000256" key="1">
    <source>
        <dbReference type="ARBA" id="ARBA00004651"/>
    </source>
</evidence>
<evidence type="ECO:0000259" key="8">
    <source>
        <dbReference type="PROSITE" id="PS50885"/>
    </source>
</evidence>
<organism evidence="9 10">
    <name type="scientific">Cohnella xylanilytica</name>
    <dbReference type="NCBI Taxonomy" id="557555"/>
    <lineage>
        <taxon>Bacteria</taxon>
        <taxon>Bacillati</taxon>
        <taxon>Bacillota</taxon>
        <taxon>Bacilli</taxon>
        <taxon>Bacillales</taxon>
        <taxon>Paenibacillaceae</taxon>
        <taxon>Cohnella</taxon>
    </lineage>
</organism>
<keyword evidence="4" id="KW-0808">Transferase</keyword>
<gene>
    <name evidence="9" type="ORF">H7B90_29480</name>
</gene>
<dbReference type="Gene3D" id="3.30.565.10">
    <property type="entry name" value="Histidine kinase-like ATPase, C-terminal domain"/>
    <property type="match status" value="1"/>
</dbReference>
<sequence length="604" mass="68081">MKRLRSIWPSSIKNRLFVSILLFVLVPSTFLQLRNISQMETMMKTNISQQNAAQLDSLKNGIESLRIGVLGGLLQLERDPELRAMLTDPGAFPEEDLPLQIGARLLTLKQRLMNALVPVHITLADKDGHVYTTTEEGAPKRDVSNADFAAQPEYAKLAESGQSYLWETHESRDVLQDLFPQSELYSLFGRLETVNGGTFGYLRISIDIRTWVQSITNGFQVKQTYYLFDGNRQPILLPQGDRTTALLRGMPALFANDPFHYATDGSNQFIYNGIYLPNLNWTLIARFPLEALSGNIRAMQHQVIVSFSATVIAFIAITYAIVASVVSPLRTLQRRMKELVDKELDVSIPEKRFKGELLVLAKAFNGMIDDIRGLISRLRAEERQKEAFHFQMLMSQMNPHFLLNTLNTIKWNARNHGDKGTFEICQNLGRLLESSLNSEVDLVHLKEEIELVKAYAYIQSFRYDHSFRTEYEIGEELEYALVPKLSLQPLVENALHHGLVHMKDNGVIRIAAMRQGDRLRLEIADNGQGIGGQGLGGEKPRAGRKRKGIGISNLRDRLDLLFKGQADLSLKPLEQGTIVVLEMPLMMASPYGKGESANVENSSR</sequence>
<keyword evidence="2" id="KW-1003">Cell membrane</keyword>